<protein>
    <recommendedName>
        <fullName evidence="3">Inositol polyphosphate-related phosphatase domain-containing protein</fullName>
    </recommendedName>
</protein>
<dbReference type="InterPro" id="IPR000300">
    <property type="entry name" value="IPPc"/>
</dbReference>
<dbReference type="Pfam" id="PF22669">
    <property type="entry name" value="Exo_endo_phos2"/>
    <property type="match status" value="2"/>
</dbReference>
<gene>
    <name evidence="4" type="ORF">J5N97_003678</name>
</gene>
<dbReference type="GO" id="GO:0034485">
    <property type="term" value="F:phosphatidylinositol-3,4,5-trisphosphate 5-phosphatase activity"/>
    <property type="evidence" value="ECO:0007669"/>
    <property type="project" value="TreeGrafter"/>
</dbReference>
<dbReference type="PANTHER" id="PTHR45666:SF20">
    <property type="entry name" value="TYPE I INOSITOL POLYPHOSPHATE 5-PHOSPHATASE 10"/>
    <property type="match status" value="1"/>
</dbReference>
<comment type="similarity">
    <text evidence="1">Belongs to the inositol polyphosphate 5-phosphatase family.</text>
</comment>
<evidence type="ECO:0000259" key="3">
    <source>
        <dbReference type="SMART" id="SM00128"/>
    </source>
</evidence>
<name>A0A9D5HRF3_9LILI</name>
<sequence>MKGKKSLFSRFLGKREKKVRRETENSFSSAEFGESQTFSATGTPILTKSFSDSNPGYRSMDCSGYLSSLPNTTNTQAFRLFVATWNVGGKPPHRGLNLNEFLSTDDPSDIYVLGFQEIVPLNAGNVLVIEDNEPAAKWLGLINQALNRPQETDTESCTSTPAYYSFTSPTYTPNVSANKDLKSPSNNLLFFQKPSLKAVSRSFRTVQGRRLKSCNCPSEGPRKNYRDSCFGCQQAYLSKDDSSEDEVEESDNFMVSDIATNLPSTMKQQRYSLVASKQMVGIFVTVWVRRELVPHVGHLRISCVGRGIMGYLGNKGCISVSLSLHQTSFCFVCSHLASGDKEGDERRRNSDVIEILKNTQFPRICQTSSRRIPEKILGHDRIIWLGDLNYRIALSYTETRRLLENNDWDGLFKKDQLNIEIEAGRVFKGWKEGKIFFAPTYKYSDNSDAYAGDDATSKKKRRTPAWCDRILWHGDGIVQLYYIRGESRFSDHRPVCAVFLLEVGEVVVTFPAKTM</sequence>
<dbReference type="OrthoDB" id="62798at2759"/>
<dbReference type="InterPro" id="IPR036691">
    <property type="entry name" value="Endo/exonu/phosph_ase_sf"/>
</dbReference>
<comment type="caution">
    <text evidence="4">The sequence shown here is derived from an EMBL/GenBank/DDBJ whole genome shotgun (WGS) entry which is preliminary data.</text>
</comment>
<dbReference type="GO" id="GO:0004439">
    <property type="term" value="F:phosphatidylinositol-4,5-bisphosphate 5-phosphatase activity"/>
    <property type="evidence" value="ECO:0007669"/>
    <property type="project" value="TreeGrafter"/>
</dbReference>
<dbReference type="PANTHER" id="PTHR45666">
    <property type="entry name" value="TYPE IV INOSITOL POLYPHOSPHATE 5-PHOSPHATASE 9"/>
    <property type="match status" value="1"/>
</dbReference>
<evidence type="ECO:0000256" key="2">
    <source>
        <dbReference type="ARBA" id="ARBA00022801"/>
    </source>
</evidence>
<organism evidence="4 5">
    <name type="scientific">Dioscorea zingiberensis</name>
    <dbReference type="NCBI Taxonomy" id="325984"/>
    <lineage>
        <taxon>Eukaryota</taxon>
        <taxon>Viridiplantae</taxon>
        <taxon>Streptophyta</taxon>
        <taxon>Embryophyta</taxon>
        <taxon>Tracheophyta</taxon>
        <taxon>Spermatophyta</taxon>
        <taxon>Magnoliopsida</taxon>
        <taxon>Liliopsida</taxon>
        <taxon>Dioscoreales</taxon>
        <taxon>Dioscoreaceae</taxon>
        <taxon>Dioscorea</taxon>
    </lineage>
</organism>
<keyword evidence="5" id="KW-1185">Reference proteome</keyword>
<feature type="domain" description="Inositol polyphosphate-related phosphatase" evidence="3">
    <location>
        <begin position="164"/>
        <end position="507"/>
    </location>
</feature>
<reference evidence="4" key="2">
    <citation type="journal article" date="2022" name="Hortic Res">
        <title>The genome of Dioscorea zingiberensis sheds light on the biosynthesis, origin and evolution of the medicinally important diosgenin saponins.</title>
        <authorList>
            <person name="Li Y."/>
            <person name="Tan C."/>
            <person name="Li Z."/>
            <person name="Guo J."/>
            <person name="Li S."/>
            <person name="Chen X."/>
            <person name="Wang C."/>
            <person name="Dai X."/>
            <person name="Yang H."/>
            <person name="Song W."/>
            <person name="Hou L."/>
            <person name="Xu J."/>
            <person name="Tong Z."/>
            <person name="Xu A."/>
            <person name="Yuan X."/>
            <person name="Wang W."/>
            <person name="Yang Q."/>
            <person name="Chen L."/>
            <person name="Sun Z."/>
            <person name="Wang K."/>
            <person name="Pan B."/>
            <person name="Chen J."/>
            <person name="Bao Y."/>
            <person name="Liu F."/>
            <person name="Qi X."/>
            <person name="Gang D.R."/>
            <person name="Wen J."/>
            <person name="Li J."/>
        </authorList>
    </citation>
    <scope>NUCLEOTIDE SEQUENCE</scope>
    <source>
        <strain evidence="4">Dzin_1.0</strain>
    </source>
</reference>
<dbReference type="GO" id="GO:0004445">
    <property type="term" value="F:inositol-polyphosphate 5-phosphatase activity"/>
    <property type="evidence" value="ECO:0007669"/>
    <property type="project" value="InterPro"/>
</dbReference>
<dbReference type="InterPro" id="IPR045849">
    <property type="entry name" value="IP5P_plant"/>
</dbReference>
<dbReference type="SUPFAM" id="SSF56219">
    <property type="entry name" value="DNase I-like"/>
    <property type="match status" value="1"/>
</dbReference>
<evidence type="ECO:0000313" key="4">
    <source>
        <dbReference type="EMBL" id="KAJ0985322.1"/>
    </source>
</evidence>
<dbReference type="FunFam" id="3.60.10.10:FF:000017">
    <property type="entry name" value="Type I inositol polyphosphate 5-phosphatase 5"/>
    <property type="match status" value="1"/>
</dbReference>
<dbReference type="EMBL" id="JAGGNH010000001">
    <property type="protein sequence ID" value="KAJ0985322.1"/>
    <property type="molecule type" value="Genomic_DNA"/>
</dbReference>
<dbReference type="GO" id="GO:0046856">
    <property type="term" value="P:phosphatidylinositol dephosphorylation"/>
    <property type="evidence" value="ECO:0007669"/>
    <property type="project" value="InterPro"/>
</dbReference>
<dbReference type="Proteomes" id="UP001085076">
    <property type="component" value="Miscellaneous, Linkage group lg01"/>
</dbReference>
<keyword evidence="2" id="KW-0378">Hydrolase</keyword>
<dbReference type="AlphaFoldDB" id="A0A9D5HRF3"/>
<proteinExistence type="inferred from homology"/>
<dbReference type="SMART" id="SM00128">
    <property type="entry name" value="IPPc"/>
    <property type="match status" value="1"/>
</dbReference>
<evidence type="ECO:0000256" key="1">
    <source>
        <dbReference type="ARBA" id="ARBA00010768"/>
    </source>
</evidence>
<accession>A0A9D5HRF3</accession>
<dbReference type="Gene3D" id="3.60.10.10">
    <property type="entry name" value="Endonuclease/exonuclease/phosphatase"/>
    <property type="match status" value="2"/>
</dbReference>
<reference evidence="4" key="1">
    <citation type="submission" date="2021-03" db="EMBL/GenBank/DDBJ databases">
        <authorList>
            <person name="Li Z."/>
            <person name="Yang C."/>
        </authorList>
    </citation>
    <scope>NUCLEOTIDE SEQUENCE</scope>
    <source>
        <strain evidence="4">Dzin_1.0</strain>
        <tissue evidence="4">Leaf</tissue>
    </source>
</reference>
<evidence type="ECO:0000313" key="5">
    <source>
        <dbReference type="Proteomes" id="UP001085076"/>
    </source>
</evidence>